<dbReference type="AlphaFoldDB" id="A0A5C3KSY7"/>
<keyword evidence="1" id="KW-1133">Transmembrane helix</keyword>
<protein>
    <recommendedName>
        <fullName evidence="4">Fungal pheromone STE3G-protein-coupled receptor</fullName>
    </recommendedName>
</protein>
<proteinExistence type="predicted"/>
<evidence type="ECO:0008006" key="4">
    <source>
        <dbReference type="Google" id="ProtNLM"/>
    </source>
</evidence>
<dbReference type="EMBL" id="ML210220">
    <property type="protein sequence ID" value="TFK23367.1"/>
    <property type="molecule type" value="Genomic_DNA"/>
</dbReference>
<name>A0A5C3KSY7_COPMA</name>
<keyword evidence="1" id="KW-0472">Membrane</keyword>
<keyword evidence="3" id="KW-1185">Reference proteome</keyword>
<evidence type="ECO:0000256" key="1">
    <source>
        <dbReference type="SAM" id="Phobius"/>
    </source>
</evidence>
<feature type="transmembrane region" description="Helical" evidence="1">
    <location>
        <begin position="295"/>
        <end position="313"/>
    </location>
</feature>
<feature type="transmembrane region" description="Helical" evidence="1">
    <location>
        <begin position="30"/>
        <end position="54"/>
    </location>
</feature>
<evidence type="ECO:0000313" key="3">
    <source>
        <dbReference type="Proteomes" id="UP000307440"/>
    </source>
</evidence>
<evidence type="ECO:0000313" key="2">
    <source>
        <dbReference type="EMBL" id="TFK23367.1"/>
    </source>
</evidence>
<reference evidence="2 3" key="1">
    <citation type="journal article" date="2019" name="Nat. Ecol. Evol.">
        <title>Megaphylogeny resolves global patterns of mushroom evolution.</title>
        <authorList>
            <person name="Varga T."/>
            <person name="Krizsan K."/>
            <person name="Foldi C."/>
            <person name="Dima B."/>
            <person name="Sanchez-Garcia M."/>
            <person name="Sanchez-Ramirez S."/>
            <person name="Szollosi G.J."/>
            <person name="Szarkandi J.G."/>
            <person name="Papp V."/>
            <person name="Albert L."/>
            <person name="Andreopoulos W."/>
            <person name="Angelini C."/>
            <person name="Antonin V."/>
            <person name="Barry K.W."/>
            <person name="Bougher N.L."/>
            <person name="Buchanan P."/>
            <person name="Buyck B."/>
            <person name="Bense V."/>
            <person name="Catcheside P."/>
            <person name="Chovatia M."/>
            <person name="Cooper J."/>
            <person name="Damon W."/>
            <person name="Desjardin D."/>
            <person name="Finy P."/>
            <person name="Geml J."/>
            <person name="Haridas S."/>
            <person name="Hughes K."/>
            <person name="Justo A."/>
            <person name="Karasinski D."/>
            <person name="Kautmanova I."/>
            <person name="Kiss B."/>
            <person name="Kocsube S."/>
            <person name="Kotiranta H."/>
            <person name="LaButti K.M."/>
            <person name="Lechner B.E."/>
            <person name="Liimatainen K."/>
            <person name="Lipzen A."/>
            <person name="Lukacs Z."/>
            <person name="Mihaltcheva S."/>
            <person name="Morgado L.N."/>
            <person name="Niskanen T."/>
            <person name="Noordeloos M.E."/>
            <person name="Ohm R.A."/>
            <person name="Ortiz-Santana B."/>
            <person name="Ovrebo C."/>
            <person name="Racz N."/>
            <person name="Riley R."/>
            <person name="Savchenko A."/>
            <person name="Shiryaev A."/>
            <person name="Soop K."/>
            <person name="Spirin V."/>
            <person name="Szebenyi C."/>
            <person name="Tomsovsky M."/>
            <person name="Tulloss R.E."/>
            <person name="Uehling J."/>
            <person name="Grigoriev I.V."/>
            <person name="Vagvolgyi C."/>
            <person name="Papp T."/>
            <person name="Martin F.M."/>
            <person name="Miettinen O."/>
            <person name="Hibbett D.S."/>
            <person name="Nagy L.G."/>
        </authorList>
    </citation>
    <scope>NUCLEOTIDE SEQUENCE [LARGE SCALE GENOMIC DNA]</scope>
    <source>
        <strain evidence="2 3">CBS 121175</strain>
    </source>
</reference>
<sequence>MPENRSVLEELAEIEKLVSLTKHSLEQAKFSYSVTVWMFTGLQLALCVYGLAVYLETPQTLRKGRLGYILMNFTILTVTTIVGITNRLELINEYTVFGIAGRTWGVGYASESILPVVLITLGDGMLLFRCYMIWSDRVWVSVIPTVLYFGAIAAGVAQLINSASLYAESQTFKAQPMSQAFLLITLSIIFPVLFNATTTSLIVWRIVKWRRKLSRALPGRKMSMFSGAANVLIEAALPLTLSGIVHALFFLAQRGTLFRMRQLMENGTTHVQFSELISILRYVRIMIPLTSVFEASYFMFVALAPQLVIFRVTTGRSFARKAQITANSFAASPRPEIGREMSDVGGRTD</sequence>
<feature type="transmembrane region" description="Helical" evidence="1">
    <location>
        <begin position="66"/>
        <end position="85"/>
    </location>
</feature>
<accession>A0A5C3KSY7</accession>
<feature type="transmembrane region" description="Helical" evidence="1">
    <location>
        <begin position="228"/>
        <end position="252"/>
    </location>
</feature>
<dbReference type="OrthoDB" id="2756618at2759"/>
<organism evidence="2 3">
    <name type="scientific">Coprinopsis marcescibilis</name>
    <name type="common">Agaric fungus</name>
    <name type="synonym">Psathyrella marcescibilis</name>
    <dbReference type="NCBI Taxonomy" id="230819"/>
    <lineage>
        <taxon>Eukaryota</taxon>
        <taxon>Fungi</taxon>
        <taxon>Dikarya</taxon>
        <taxon>Basidiomycota</taxon>
        <taxon>Agaricomycotina</taxon>
        <taxon>Agaricomycetes</taxon>
        <taxon>Agaricomycetidae</taxon>
        <taxon>Agaricales</taxon>
        <taxon>Agaricineae</taxon>
        <taxon>Psathyrellaceae</taxon>
        <taxon>Coprinopsis</taxon>
    </lineage>
</organism>
<gene>
    <name evidence="2" type="ORF">FA15DRAFT_705533</name>
</gene>
<feature type="transmembrane region" description="Helical" evidence="1">
    <location>
        <begin position="105"/>
        <end position="126"/>
    </location>
</feature>
<dbReference type="Proteomes" id="UP000307440">
    <property type="component" value="Unassembled WGS sequence"/>
</dbReference>
<feature type="transmembrane region" description="Helical" evidence="1">
    <location>
        <begin position="138"/>
        <end position="160"/>
    </location>
</feature>
<keyword evidence="1" id="KW-0812">Transmembrane</keyword>
<feature type="transmembrane region" description="Helical" evidence="1">
    <location>
        <begin position="180"/>
        <end position="207"/>
    </location>
</feature>